<dbReference type="InterPro" id="IPR003812">
    <property type="entry name" value="Fido"/>
</dbReference>
<sequence length="321" mass="38051">MCRVIKRKVKGKYYFYLEESFKFKGKWIKESIYFGPKKPSNEELLKAFSELNKKCMKKGHEVLVQPLTEFITQGQALKLKIAKENKKNLLKSMTAKQKEEFIRRERITFITESNAIEGSTLTYFTTEKIVAQEEHFKQIKRTKIITRTNKEEQEAINLNECIKIYENYLKKKAPLTNEMILQLHYVLLKNISEYEKYRGIYRPVQVYITGSMHEFPTPQEVPGLMKKLIEWYNENAELIHPVELASKFHTKFTTIHPFADGNGRMARLLMNYILQTKDYPFTNIPLKKRNSYMKTQAEGNTENHKPFTNFLTKEIIQQHKK</sequence>
<proteinExistence type="predicted"/>
<dbReference type="AlphaFoldDB" id="A0A7K4BYJ5"/>
<evidence type="ECO:0000313" key="2">
    <source>
        <dbReference type="EMBL" id="NMA44303.1"/>
    </source>
</evidence>
<dbReference type="EMBL" id="JAAZKV010000004">
    <property type="protein sequence ID" value="NMA44303.1"/>
    <property type="molecule type" value="Genomic_DNA"/>
</dbReference>
<dbReference type="PANTHER" id="PTHR13504:SF38">
    <property type="entry name" value="FIDO DOMAIN-CONTAINING PROTEIN"/>
    <property type="match status" value="1"/>
</dbReference>
<dbReference type="InterPro" id="IPR040198">
    <property type="entry name" value="Fido_containing"/>
</dbReference>
<dbReference type="Proteomes" id="UP000526302">
    <property type="component" value="Unassembled WGS sequence"/>
</dbReference>
<dbReference type="Gene3D" id="1.10.3290.10">
    <property type="entry name" value="Fido-like domain"/>
    <property type="match status" value="1"/>
</dbReference>
<dbReference type="PROSITE" id="PS51459">
    <property type="entry name" value="FIDO"/>
    <property type="match status" value="1"/>
</dbReference>
<organism evidence="2 3">
    <name type="scientific">Candidatus Iainarchaeum sp</name>
    <dbReference type="NCBI Taxonomy" id="3101447"/>
    <lineage>
        <taxon>Archaea</taxon>
        <taxon>Candidatus Iainarchaeota</taxon>
        <taxon>Candidatus Iainarchaeia</taxon>
        <taxon>Candidatus Iainarchaeales</taxon>
        <taxon>Candidatus Iainarchaeaceae</taxon>
        <taxon>Candidatus Iainarchaeum</taxon>
    </lineage>
</organism>
<accession>A0A7K4BYJ5</accession>
<reference evidence="2 3" key="1">
    <citation type="journal article" date="2020" name="Biotechnol. Biofuels">
        <title>New insights from the biogas microbiome by comprehensive genome-resolved metagenomics of nearly 1600 species originating from multiple anaerobic digesters.</title>
        <authorList>
            <person name="Campanaro S."/>
            <person name="Treu L."/>
            <person name="Rodriguez-R L.M."/>
            <person name="Kovalovszki A."/>
            <person name="Ziels R.M."/>
            <person name="Maus I."/>
            <person name="Zhu X."/>
            <person name="Kougias P.G."/>
            <person name="Basile A."/>
            <person name="Luo G."/>
            <person name="Schluter A."/>
            <person name="Konstantinidis K.T."/>
            <person name="Angelidaki I."/>
        </authorList>
    </citation>
    <scope>NUCLEOTIDE SEQUENCE [LARGE SCALE GENOMIC DNA]</scope>
    <source>
        <strain evidence="2">AS22ysBPME_79</strain>
    </source>
</reference>
<evidence type="ECO:0000313" key="3">
    <source>
        <dbReference type="Proteomes" id="UP000526302"/>
    </source>
</evidence>
<name>A0A7K4BYJ5_9ARCH</name>
<dbReference type="PANTHER" id="PTHR13504">
    <property type="entry name" value="FIDO DOMAIN-CONTAINING PROTEIN DDB_G0283145"/>
    <property type="match status" value="1"/>
</dbReference>
<evidence type="ECO:0000259" key="1">
    <source>
        <dbReference type="PROSITE" id="PS51459"/>
    </source>
</evidence>
<dbReference type="Pfam" id="PF02661">
    <property type="entry name" value="Fic"/>
    <property type="match status" value="1"/>
</dbReference>
<protein>
    <submittedName>
        <fullName evidence="2">Fic family protein</fullName>
    </submittedName>
</protein>
<gene>
    <name evidence="2" type="ORF">GX950_00615</name>
</gene>
<dbReference type="SUPFAM" id="SSF140931">
    <property type="entry name" value="Fic-like"/>
    <property type="match status" value="1"/>
</dbReference>
<comment type="caution">
    <text evidence="2">The sequence shown here is derived from an EMBL/GenBank/DDBJ whole genome shotgun (WGS) entry which is preliminary data.</text>
</comment>
<dbReference type="InterPro" id="IPR036597">
    <property type="entry name" value="Fido-like_dom_sf"/>
</dbReference>
<feature type="domain" description="Fido" evidence="1">
    <location>
        <begin position="175"/>
        <end position="313"/>
    </location>
</feature>